<dbReference type="AlphaFoldDB" id="A0A3M9L7R7"/>
<name>A0A3M9L7R7_9EURY</name>
<proteinExistence type="predicted"/>
<gene>
    <name evidence="1" type="ORF">EDD83_05270</name>
</gene>
<comment type="caution">
    <text evidence="1">The sequence shown here is derived from an EMBL/GenBank/DDBJ whole genome shotgun (WGS) entry which is preliminary data.</text>
</comment>
<protein>
    <submittedName>
        <fullName evidence="1">Uncharacterized protein</fullName>
    </submittedName>
</protein>
<accession>A0A3M9L7R7</accession>
<sequence length="68" mass="7699">MGCITQAAQTWGNITITGNTKPDARINMIVRFKVAVEVHDGRYSHDFRKVQIPEGRMNLKSKQGLLRT</sequence>
<reference evidence="1 2" key="1">
    <citation type="submission" date="2018-10" db="EMBL/GenBank/DDBJ databases">
        <title>Cultivation of a novel Methanohalophilus strain from Kebrit Deep of the Red Sea and a genomic comparison of members of the genus Methanohalophilus.</title>
        <authorList>
            <person name="Guan Y."/>
            <person name="Ngugi D.K."/>
            <person name="Stingl U."/>
        </authorList>
    </citation>
    <scope>NUCLEOTIDE SEQUENCE [LARGE SCALE GENOMIC DNA]</scope>
    <source>
        <strain evidence="1 2">DSM 10369</strain>
    </source>
</reference>
<evidence type="ECO:0000313" key="2">
    <source>
        <dbReference type="Proteomes" id="UP000273978"/>
    </source>
</evidence>
<dbReference type="Proteomes" id="UP000273978">
    <property type="component" value="Unassembled WGS sequence"/>
</dbReference>
<evidence type="ECO:0000313" key="1">
    <source>
        <dbReference type="EMBL" id="RNI09364.1"/>
    </source>
</evidence>
<dbReference type="EMBL" id="RJJF01000015">
    <property type="protein sequence ID" value="RNI09364.1"/>
    <property type="molecule type" value="Genomic_DNA"/>
</dbReference>
<organism evidence="1 2">
    <name type="scientific">Methanohalophilus euhalobius</name>
    <dbReference type="NCBI Taxonomy" id="51203"/>
    <lineage>
        <taxon>Archaea</taxon>
        <taxon>Methanobacteriati</taxon>
        <taxon>Methanobacteriota</taxon>
        <taxon>Stenosarchaea group</taxon>
        <taxon>Methanomicrobia</taxon>
        <taxon>Methanosarcinales</taxon>
        <taxon>Methanosarcinaceae</taxon>
        <taxon>Methanohalophilus</taxon>
    </lineage>
</organism>